<comment type="caution">
    <text evidence="2">The sequence shown here is derived from an EMBL/GenBank/DDBJ whole genome shotgun (WGS) entry which is preliminary data.</text>
</comment>
<reference evidence="2 3" key="1">
    <citation type="journal article" date="2021" name="Nat. Commun.">
        <title>Genetic determinants of endophytism in the Arabidopsis root mycobiome.</title>
        <authorList>
            <person name="Mesny F."/>
            <person name="Miyauchi S."/>
            <person name="Thiergart T."/>
            <person name="Pickel B."/>
            <person name="Atanasova L."/>
            <person name="Karlsson M."/>
            <person name="Huettel B."/>
            <person name="Barry K.W."/>
            <person name="Haridas S."/>
            <person name="Chen C."/>
            <person name="Bauer D."/>
            <person name="Andreopoulos W."/>
            <person name="Pangilinan J."/>
            <person name="LaButti K."/>
            <person name="Riley R."/>
            <person name="Lipzen A."/>
            <person name="Clum A."/>
            <person name="Drula E."/>
            <person name="Henrissat B."/>
            <person name="Kohler A."/>
            <person name="Grigoriev I.V."/>
            <person name="Martin F.M."/>
            <person name="Hacquard S."/>
        </authorList>
    </citation>
    <scope>NUCLEOTIDE SEQUENCE [LARGE SCALE GENOMIC DNA]</scope>
    <source>
        <strain evidence="2 3">MPI-CAGE-CH-0241</strain>
    </source>
</reference>
<gene>
    <name evidence="2" type="ORF">B0T10DRAFT_588962</name>
</gene>
<feature type="region of interest" description="Disordered" evidence="1">
    <location>
        <begin position="23"/>
        <end position="46"/>
    </location>
</feature>
<name>A0A9P8VRZ8_9HYPO</name>
<proteinExistence type="predicted"/>
<accession>A0A9P8VRZ8</accession>
<dbReference type="Proteomes" id="UP000777438">
    <property type="component" value="Unassembled WGS sequence"/>
</dbReference>
<keyword evidence="3" id="KW-1185">Reference proteome</keyword>
<evidence type="ECO:0000313" key="2">
    <source>
        <dbReference type="EMBL" id="KAH6872060.1"/>
    </source>
</evidence>
<dbReference type="AlphaFoldDB" id="A0A9P8VRZ8"/>
<evidence type="ECO:0000256" key="1">
    <source>
        <dbReference type="SAM" id="MobiDB-lite"/>
    </source>
</evidence>
<organism evidence="2 3">
    <name type="scientific">Thelonectria olida</name>
    <dbReference type="NCBI Taxonomy" id="1576542"/>
    <lineage>
        <taxon>Eukaryota</taxon>
        <taxon>Fungi</taxon>
        <taxon>Dikarya</taxon>
        <taxon>Ascomycota</taxon>
        <taxon>Pezizomycotina</taxon>
        <taxon>Sordariomycetes</taxon>
        <taxon>Hypocreomycetidae</taxon>
        <taxon>Hypocreales</taxon>
        <taxon>Nectriaceae</taxon>
        <taxon>Thelonectria</taxon>
    </lineage>
</organism>
<feature type="region of interest" description="Disordered" evidence="1">
    <location>
        <begin position="123"/>
        <end position="169"/>
    </location>
</feature>
<protein>
    <submittedName>
        <fullName evidence="2">Uncharacterized protein</fullName>
    </submittedName>
</protein>
<sequence length="201" mass="21890">MMCGMRVNNRGRAVACELRLTDEGDDEGQGAGKKKPFVPQGKVSSEDFRTKTLGRLWLNGIPPPRGKQLDIVNLSSQQIAPEPSPAPPGPQPIRTGATASLDSMALQPIARLVVKRTLPESVLSPNKRRDSPSLNIPPAAASESTGQRETVSRYLKPSRPDDEPPPRILPQRYESCAAEDIVDLIAHMLAELIARDDTIRT</sequence>
<dbReference type="EMBL" id="JAGPYM010000047">
    <property type="protein sequence ID" value="KAH6872060.1"/>
    <property type="molecule type" value="Genomic_DNA"/>
</dbReference>
<evidence type="ECO:0000313" key="3">
    <source>
        <dbReference type="Proteomes" id="UP000777438"/>
    </source>
</evidence>